<dbReference type="InterPro" id="IPR028994">
    <property type="entry name" value="Integrin_alpha_N"/>
</dbReference>
<dbReference type="InterPro" id="IPR011330">
    <property type="entry name" value="Glyco_hydro/deAcase_b/a-brl"/>
</dbReference>
<dbReference type="GO" id="GO:0009055">
    <property type="term" value="F:electron transfer activity"/>
    <property type="evidence" value="ECO:0007669"/>
    <property type="project" value="InterPro"/>
</dbReference>
<dbReference type="Gene3D" id="2.120.10.30">
    <property type="entry name" value="TolB, C-terminal domain"/>
    <property type="match status" value="1"/>
</dbReference>
<dbReference type="PROSITE" id="PS51007">
    <property type="entry name" value="CYTC"/>
    <property type="match status" value="1"/>
</dbReference>
<dbReference type="Proteomes" id="UP000317648">
    <property type="component" value="Chromosome"/>
</dbReference>
<evidence type="ECO:0000256" key="5">
    <source>
        <dbReference type="PROSITE-ProRule" id="PRU00433"/>
    </source>
</evidence>
<evidence type="ECO:0000256" key="6">
    <source>
        <dbReference type="SAM" id="SignalP"/>
    </source>
</evidence>
<dbReference type="Pfam" id="PF13646">
    <property type="entry name" value="HEAT_2"/>
    <property type="match status" value="1"/>
</dbReference>
<evidence type="ECO:0000259" key="7">
    <source>
        <dbReference type="PROSITE" id="PS51007"/>
    </source>
</evidence>
<dbReference type="InterPro" id="IPR011989">
    <property type="entry name" value="ARM-like"/>
</dbReference>
<feature type="signal peptide" evidence="6">
    <location>
        <begin position="1"/>
        <end position="21"/>
    </location>
</feature>
<dbReference type="Gene3D" id="1.10.760.10">
    <property type="entry name" value="Cytochrome c-like domain"/>
    <property type="match status" value="1"/>
</dbReference>
<dbReference type="Pfam" id="PF23500">
    <property type="entry name" value="DUF7133"/>
    <property type="match status" value="1"/>
</dbReference>
<evidence type="ECO:0000313" key="9">
    <source>
        <dbReference type="Proteomes" id="UP000317648"/>
    </source>
</evidence>
<evidence type="ECO:0000313" key="8">
    <source>
        <dbReference type="EMBL" id="QDU99012.1"/>
    </source>
</evidence>
<keyword evidence="3 6" id="KW-0732">Signal</keyword>
<dbReference type="PANTHER" id="PTHR33546:SF1">
    <property type="entry name" value="LARGE, MULTIFUNCTIONAL SECRETED PROTEIN"/>
    <property type="match status" value="1"/>
</dbReference>
<evidence type="ECO:0000256" key="4">
    <source>
        <dbReference type="ARBA" id="ARBA00023004"/>
    </source>
</evidence>
<organism evidence="8 9">
    <name type="scientific">Lignipirellula cremea</name>
    <dbReference type="NCBI Taxonomy" id="2528010"/>
    <lineage>
        <taxon>Bacteria</taxon>
        <taxon>Pseudomonadati</taxon>
        <taxon>Planctomycetota</taxon>
        <taxon>Planctomycetia</taxon>
        <taxon>Pirellulales</taxon>
        <taxon>Pirellulaceae</taxon>
        <taxon>Lignipirellula</taxon>
    </lineage>
</organism>
<keyword evidence="9" id="KW-1185">Reference proteome</keyword>
<dbReference type="InterPro" id="IPR011041">
    <property type="entry name" value="Quinoprot_gluc/sorb_DH_b-prop"/>
</dbReference>
<keyword evidence="4 5" id="KW-0408">Iron</keyword>
<feature type="chain" id="PRO_5022143697" evidence="6">
    <location>
        <begin position="22"/>
        <end position="1565"/>
    </location>
</feature>
<dbReference type="EMBL" id="CP036433">
    <property type="protein sequence ID" value="QDU99012.1"/>
    <property type="molecule type" value="Genomic_DNA"/>
</dbReference>
<dbReference type="SUPFAM" id="SSF50952">
    <property type="entry name" value="Soluble quinoprotein glucose dehydrogenase"/>
    <property type="match status" value="1"/>
</dbReference>
<evidence type="ECO:0000256" key="1">
    <source>
        <dbReference type="ARBA" id="ARBA00022617"/>
    </source>
</evidence>
<dbReference type="OrthoDB" id="230287at2"/>
<dbReference type="InterPro" id="IPR009056">
    <property type="entry name" value="Cyt_c-like_dom"/>
</dbReference>
<name>A0A518E4K6_9BACT</name>
<dbReference type="Gene3D" id="3.20.20.370">
    <property type="entry name" value="Glycoside hydrolase/deacetylase"/>
    <property type="match status" value="1"/>
</dbReference>
<dbReference type="InterPro" id="IPR016024">
    <property type="entry name" value="ARM-type_fold"/>
</dbReference>
<dbReference type="InterPro" id="IPR036909">
    <property type="entry name" value="Cyt_c-like_dom_sf"/>
</dbReference>
<dbReference type="NCBIfam" id="TIGR02603">
    <property type="entry name" value="CxxCH_TIGR02603"/>
    <property type="match status" value="1"/>
</dbReference>
<proteinExistence type="predicted"/>
<sequence length="1565" mass="172958" precursor="true">MRFSPLLATCFLLLGQMSLSADDGNRLAYLNDFCNPYYAHRTFPKLVTPQWVGEAGVEAVVTLGIDDMREVDKYETYLRPILERLKKIDGRAAVSIMTCSIDPAHPHLQTWLKEGVSLETHTADHPCPCLQGGDFDKAKSTYDRCVDQISAIPNNRPVAFRFPCCDSQNTPSPRAFAEIINRTTPGGNYLQLSTSVSAMLTADDPDLPRELVLDRDGKPRFSRYVPFPSFVNKVENYPYPFVIDRLCWEFPTAVPDDWQGFHLQQANNPKTLEDMKATLDATVIKRGVHNFVFHPHGWIRNDQMVDFIDHAVEQHGGKVKFLNFRECIDRLNKHLLAGQPLRDEHGGDNGVRILDLNNDGYLDVVIGNEQLQRTRIWLPKENRWQESDFPTRIVDLNANGTHVDAGVRFGVLAGPGTTSLIVRNEKTAGVWHFDGKNWQEDKQSLAGLAIDGQPIFTARAGVDQGVRLRDLDGDGRCEVIVSNPQQQTVFAWQNEEKSWRRLPFSLPEEAVIVDAQGGDQGLRLMDIDEDGHDDLLLSNERRFGLYLWESLEKGWAREVRAGRRGDGSDAIPMISRSGTNNGAWFAARHLWIQNEDTHKLPDGVDRRSFADLLGGKPARPRSIEASLRSIELPEGFTAQLVAAEPLVMDPVAFDWGPDGRLWVVEMADYPLGVDGQSKPGGRVRWLEDVDQDGVYDRSTLFLDNLSTPNGIMAWRNGVLITAAPDVLYAEDTTGDGKADRVEVLFTGFGKGNQQHRVNGLSWGLDNWVYLANGDSGGVVVSKKTGAKVDIRGRDIRIRPDQGLIEPVAGQSQFGRSRDDWGNWFGSNNPNPVFHYVLDDHYLQRNPHFSPPASRRDAREGSTLVYPISPNISHCDPKHRPLGSPSIFTSCNSTIVYRDDLFGPDYAQSTFTSEPVYNLIHRRLLLPEGVTFRSVRPDDMQTTEFFRSSDPWCRPTSLRVGPDGALYVADMVREVIEHPEWINDELEKQIDVRAGHDRGRIYRIAPVGVPRRSVPRLDTLGTAELVAALASPSGWQRDLAHRMLVWRGDEAAIEPLQQLLRKHPDPRTRLQALCVLEGLGTMPPASLAQGLKDADPRVRTRALRIGEAQLAGTNTVFAPVLDEGADVPLLQMQLACSLGESEDAAWSGKRLGQLALQNASDPYLKAAVMSSLHADNIEYVLAEVLDATGDEVVKRSLVDQLLAVAIGLQQKAAVSRAFASLSVATDNGYSDGQLASLARLLTVLESRKETPEKLLDAPLRERIDGMVAQARATVADPSLPVSRRAVAVRLLGRDAAHADADLQQLTALLAPQHPPELQRAAVEALALLSNPRIPALLLADWNQFSPAVRAGALDLLLGRQAGTLALIAGLESGQVSPSQIDAARRDRLLHHKETSIRTAAGKVFSQPTSSDRKDVIEQHRAALALDADPARGKVVFGKRCAACHQLEGVGSQVGPSLLAIKDRTPEAMLIAILDPNRAVEEKFLAYSVITTDGRILSGVIAEESGNQISLRDASGKQLDILRNQIEELRVTTRSLMPEGLEKDVPDQELADLIEYLVTVKEAAPGE</sequence>
<dbReference type="PANTHER" id="PTHR33546">
    <property type="entry name" value="LARGE, MULTIFUNCTIONAL SECRETED PROTEIN-RELATED"/>
    <property type="match status" value="1"/>
</dbReference>
<dbReference type="GO" id="GO:0046872">
    <property type="term" value="F:metal ion binding"/>
    <property type="evidence" value="ECO:0007669"/>
    <property type="project" value="UniProtKB-KW"/>
</dbReference>
<dbReference type="NCBIfam" id="TIGR02604">
    <property type="entry name" value="Piru_Ver_Nterm"/>
    <property type="match status" value="1"/>
</dbReference>
<dbReference type="Pfam" id="PF00034">
    <property type="entry name" value="Cytochrom_C"/>
    <property type="match status" value="1"/>
</dbReference>
<dbReference type="InterPro" id="IPR011042">
    <property type="entry name" value="6-blade_b-propeller_TolB-like"/>
</dbReference>
<dbReference type="GO" id="GO:0005975">
    <property type="term" value="P:carbohydrate metabolic process"/>
    <property type="evidence" value="ECO:0007669"/>
    <property type="project" value="InterPro"/>
</dbReference>
<dbReference type="Gene3D" id="1.25.10.10">
    <property type="entry name" value="Leucine-rich Repeat Variant"/>
    <property type="match status" value="1"/>
</dbReference>
<dbReference type="InterPro" id="IPR013428">
    <property type="entry name" value="Membrane-bound_put_N"/>
</dbReference>
<dbReference type="SUPFAM" id="SSF48371">
    <property type="entry name" value="ARM repeat"/>
    <property type="match status" value="2"/>
</dbReference>
<dbReference type="SUPFAM" id="SSF46626">
    <property type="entry name" value="Cytochrome c"/>
    <property type="match status" value="1"/>
</dbReference>
<dbReference type="InterPro" id="IPR013517">
    <property type="entry name" value="FG-GAP"/>
</dbReference>
<dbReference type="Gene3D" id="2.130.10.130">
    <property type="entry name" value="Integrin alpha, N-terminal"/>
    <property type="match status" value="1"/>
</dbReference>
<protein>
    <submittedName>
        <fullName evidence="8">Cytochrome c</fullName>
    </submittedName>
</protein>
<dbReference type="KEGG" id="lcre:Pla8534_69230"/>
<accession>A0A518E4K6</accession>
<keyword evidence="2 5" id="KW-0479">Metal-binding</keyword>
<gene>
    <name evidence="8" type="ORF">Pla8534_69230</name>
</gene>
<dbReference type="Pfam" id="PF13517">
    <property type="entry name" value="FG-GAP_3"/>
    <property type="match status" value="1"/>
</dbReference>
<feature type="domain" description="Cytochrome c" evidence="7">
    <location>
        <begin position="1426"/>
        <end position="1559"/>
    </location>
</feature>
<evidence type="ECO:0000256" key="2">
    <source>
        <dbReference type="ARBA" id="ARBA00022723"/>
    </source>
</evidence>
<dbReference type="InterPro" id="IPR013427">
    <property type="entry name" value="Haem-bd_dom_put"/>
</dbReference>
<dbReference type="InterPro" id="IPR055557">
    <property type="entry name" value="DUF7133"/>
</dbReference>
<dbReference type="SUPFAM" id="SSF69318">
    <property type="entry name" value="Integrin alpha N-terminal domain"/>
    <property type="match status" value="1"/>
</dbReference>
<dbReference type="GO" id="GO:0020037">
    <property type="term" value="F:heme binding"/>
    <property type="evidence" value="ECO:0007669"/>
    <property type="project" value="InterPro"/>
</dbReference>
<dbReference type="SUPFAM" id="SSF88713">
    <property type="entry name" value="Glycoside hydrolase/deacetylase"/>
    <property type="match status" value="1"/>
</dbReference>
<reference evidence="8 9" key="1">
    <citation type="submission" date="2019-02" db="EMBL/GenBank/DDBJ databases">
        <title>Deep-cultivation of Planctomycetes and their phenomic and genomic characterization uncovers novel biology.</title>
        <authorList>
            <person name="Wiegand S."/>
            <person name="Jogler M."/>
            <person name="Boedeker C."/>
            <person name="Pinto D."/>
            <person name="Vollmers J."/>
            <person name="Rivas-Marin E."/>
            <person name="Kohn T."/>
            <person name="Peeters S.H."/>
            <person name="Heuer A."/>
            <person name="Rast P."/>
            <person name="Oberbeckmann S."/>
            <person name="Bunk B."/>
            <person name="Jeske O."/>
            <person name="Meyerdierks A."/>
            <person name="Storesund J.E."/>
            <person name="Kallscheuer N."/>
            <person name="Luecker S."/>
            <person name="Lage O.M."/>
            <person name="Pohl T."/>
            <person name="Merkel B.J."/>
            <person name="Hornburger P."/>
            <person name="Mueller R.-W."/>
            <person name="Bruemmer F."/>
            <person name="Labrenz M."/>
            <person name="Spormann A.M."/>
            <person name="Op den Camp H."/>
            <person name="Overmann J."/>
            <person name="Amann R."/>
            <person name="Jetten M.S.M."/>
            <person name="Mascher T."/>
            <person name="Medema M.H."/>
            <person name="Devos D.P."/>
            <person name="Kaster A.-K."/>
            <person name="Ovreas L."/>
            <person name="Rohde M."/>
            <person name="Galperin M.Y."/>
            <person name="Jogler C."/>
        </authorList>
    </citation>
    <scope>NUCLEOTIDE SEQUENCE [LARGE SCALE GENOMIC DNA]</scope>
    <source>
        <strain evidence="8 9">Pla85_3_4</strain>
    </source>
</reference>
<evidence type="ECO:0000256" key="3">
    <source>
        <dbReference type="ARBA" id="ARBA00022729"/>
    </source>
</evidence>
<dbReference type="RefSeq" id="WP_145058694.1">
    <property type="nucleotide sequence ID" value="NZ_CP036433.1"/>
</dbReference>
<keyword evidence="1 5" id="KW-0349">Heme</keyword>